<keyword evidence="4" id="KW-1185">Reference proteome</keyword>
<protein>
    <submittedName>
        <fullName evidence="3">Uncharacterized protein</fullName>
    </submittedName>
</protein>
<accession>A0ABR4JW57</accession>
<reference evidence="3 4" key="1">
    <citation type="submission" date="2024-07" db="EMBL/GenBank/DDBJ databases">
        <title>Section-level genome sequencing and comparative genomics of Aspergillus sections Usti and Cavernicolus.</title>
        <authorList>
            <consortium name="Lawrence Berkeley National Laboratory"/>
            <person name="Nybo J.L."/>
            <person name="Vesth T.C."/>
            <person name="Theobald S."/>
            <person name="Frisvad J.C."/>
            <person name="Larsen T.O."/>
            <person name="Kjaerboelling I."/>
            <person name="Rothschild-Mancinelli K."/>
            <person name="Lyhne E.K."/>
            <person name="Kogle M.E."/>
            <person name="Barry K."/>
            <person name="Clum A."/>
            <person name="Na H."/>
            <person name="Ledsgaard L."/>
            <person name="Lin J."/>
            <person name="Lipzen A."/>
            <person name="Kuo A."/>
            <person name="Riley R."/>
            <person name="Mondo S."/>
            <person name="LaButti K."/>
            <person name="Haridas S."/>
            <person name="Pangalinan J."/>
            <person name="Salamov A.A."/>
            <person name="Simmons B.A."/>
            <person name="Magnuson J.K."/>
            <person name="Chen J."/>
            <person name="Drula E."/>
            <person name="Henrissat B."/>
            <person name="Wiebenga A."/>
            <person name="Lubbers R.J."/>
            <person name="Gomes A.C."/>
            <person name="Macurrencykelacurrency M.R."/>
            <person name="Stajich J."/>
            <person name="Grigoriev I.V."/>
            <person name="Mortensen U.H."/>
            <person name="De vries R.P."/>
            <person name="Baker S.E."/>
            <person name="Andersen M.R."/>
        </authorList>
    </citation>
    <scope>NUCLEOTIDE SEQUENCE [LARGE SCALE GENOMIC DNA]</scope>
    <source>
        <strain evidence="3 4">CBS 756.74</strain>
    </source>
</reference>
<organism evidence="3 4">
    <name type="scientific">Aspergillus pseudodeflectus</name>
    <dbReference type="NCBI Taxonomy" id="176178"/>
    <lineage>
        <taxon>Eukaryota</taxon>
        <taxon>Fungi</taxon>
        <taxon>Dikarya</taxon>
        <taxon>Ascomycota</taxon>
        <taxon>Pezizomycotina</taxon>
        <taxon>Eurotiomycetes</taxon>
        <taxon>Eurotiomycetidae</taxon>
        <taxon>Eurotiales</taxon>
        <taxon>Aspergillaceae</taxon>
        <taxon>Aspergillus</taxon>
        <taxon>Aspergillus subgen. Nidulantes</taxon>
    </lineage>
</organism>
<feature type="region of interest" description="Disordered" evidence="1">
    <location>
        <begin position="88"/>
        <end position="119"/>
    </location>
</feature>
<dbReference type="EMBL" id="JBFXLR010000042">
    <property type="protein sequence ID" value="KAL2844263.1"/>
    <property type="molecule type" value="Genomic_DNA"/>
</dbReference>
<keyword evidence="2" id="KW-1133">Transmembrane helix</keyword>
<comment type="caution">
    <text evidence="3">The sequence shown here is derived from an EMBL/GenBank/DDBJ whole genome shotgun (WGS) entry which is preliminary data.</text>
</comment>
<feature type="compositionally biased region" description="Low complexity" evidence="1">
    <location>
        <begin position="89"/>
        <end position="113"/>
    </location>
</feature>
<evidence type="ECO:0000313" key="4">
    <source>
        <dbReference type="Proteomes" id="UP001610444"/>
    </source>
</evidence>
<dbReference type="Proteomes" id="UP001610444">
    <property type="component" value="Unassembled WGS sequence"/>
</dbReference>
<evidence type="ECO:0000313" key="3">
    <source>
        <dbReference type="EMBL" id="KAL2844263.1"/>
    </source>
</evidence>
<evidence type="ECO:0000256" key="2">
    <source>
        <dbReference type="SAM" id="Phobius"/>
    </source>
</evidence>
<dbReference type="GeneID" id="98161600"/>
<proteinExistence type="predicted"/>
<name>A0ABR4JW57_9EURO</name>
<sequence>MADDASSKGMIILGATVGVLLGSLLTILGLFVRPCFKKRKPERMPCKLTDTGCELTGDLISLAEAQENGRLDKAMDALIYAEQRWKNCPSAPSSTTPSASASSTTPTPPSSSSHLPLPNVPTAAPPAASWFWHPWRTLGKKKALFIKVLNNSGRTGGSLPCGA</sequence>
<keyword evidence="2" id="KW-0472">Membrane</keyword>
<keyword evidence="2" id="KW-0812">Transmembrane</keyword>
<feature type="transmembrane region" description="Helical" evidence="2">
    <location>
        <begin position="12"/>
        <end position="32"/>
    </location>
</feature>
<gene>
    <name evidence="3" type="ORF">BJX68DRAFT_269789</name>
</gene>
<evidence type="ECO:0000256" key="1">
    <source>
        <dbReference type="SAM" id="MobiDB-lite"/>
    </source>
</evidence>
<dbReference type="RefSeq" id="XP_070896045.1">
    <property type="nucleotide sequence ID" value="XM_071046436.1"/>
</dbReference>